<dbReference type="SUPFAM" id="SSF53335">
    <property type="entry name" value="S-adenosyl-L-methionine-dependent methyltransferases"/>
    <property type="match status" value="1"/>
</dbReference>
<accession>A0ABU3VQL4</accession>
<dbReference type="Pfam" id="PF13489">
    <property type="entry name" value="Methyltransf_23"/>
    <property type="match status" value="1"/>
</dbReference>
<dbReference type="Proteomes" id="UP001272052">
    <property type="component" value="Unassembled WGS sequence"/>
</dbReference>
<sequence>MNDANQEWNNHCAKQAKMTNFQTSAKHFSVQKNTDHMLKNLISGNVERVNDQLARLQFPPGSTVLDIGAGPGTLAVPLAAAGCSVTIVEPAPPMHEALAEYKKLKEVSADIQIIPKTWEDVNLDEIGKFDYIVSSFAMSVPDLKEAFLKMDAAAEKEVHIFWFLTDPPWGRINEALWTKLYGEDYYGRPLANWIWNALYQAGIYADLEVLPLKDSHIYETFEEALEEYLGRLGAKEDWQIQIAEEYLKQVFMEVPGKGFVLPEDGLYAHIWWKK</sequence>
<keyword evidence="2" id="KW-1185">Reference proteome</keyword>
<dbReference type="InterPro" id="IPR029063">
    <property type="entry name" value="SAM-dependent_MTases_sf"/>
</dbReference>
<comment type="caution">
    <text evidence="1">The sequence shown here is derived from an EMBL/GenBank/DDBJ whole genome shotgun (WGS) entry which is preliminary data.</text>
</comment>
<reference evidence="1 2" key="1">
    <citation type="submission" date="2023-06" db="EMBL/GenBank/DDBJ databases">
        <title>Genome sequence of Methanimicrococcus sp. At1.</title>
        <authorList>
            <person name="Protasov E."/>
            <person name="Platt K."/>
            <person name="Poehlein A."/>
            <person name="Daniel R."/>
            <person name="Brune A."/>
        </authorList>
    </citation>
    <scope>NUCLEOTIDE SEQUENCE [LARGE SCALE GENOMIC DNA]</scope>
    <source>
        <strain evidence="1 2">At1</strain>
    </source>
</reference>
<dbReference type="Gene3D" id="3.40.50.150">
    <property type="entry name" value="Vaccinia Virus protein VP39"/>
    <property type="match status" value="1"/>
</dbReference>
<evidence type="ECO:0000313" key="1">
    <source>
        <dbReference type="EMBL" id="MDV0445676.1"/>
    </source>
</evidence>
<organism evidence="1 2">
    <name type="scientific">Methanimicrococcus hacksteinii</name>
    <dbReference type="NCBI Taxonomy" id="3028293"/>
    <lineage>
        <taxon>Archaea</taxon>
        <taxon>Methanobacteriati</taxon>
        <taxon>Methanobacteriota</taxon>
        <taxon>Stenosarchaea group</taxon>
        <taxon>Methanomicrobia</taxon>
        <taxon>Methanosarcinales</taxon>
        <taxon>Methanosarcinaceae</taxon>
        <taxon>Methanimicrococcus</taxon>
    </lineage>
</organism>
<protein>
    <submittedName>
        <fullName evidence="1">Uncharacterized protein</fullName>
    </submittedName>
</protein>
<name>A0ABU3VQL4_9EURY</name>
<dbReference type="PANTHER" id="PTHR43667">
    <property type="entry name" value="CYCLOPROPANE-FATTY-ACYL-PHOSPHOLIPID SYNTHASE"/>
    <property type="match status" value="1"/>
</dbReference>
<dbReference type="EMBL" id="JAWDKC010000021">
    <property type="protein sequence ID" value="MDV0445676.1"/>
    <property type="molecule type" value="Genomic_DNA"/>
</dbReference>
<gene>
    <name evidence="1" type="ORF">MmiAt1_12690</name>
</gene>
<proteinExistence type="predicted"/>
<dbReference type="PANTHER" id="PTHR43667:SF2">
    <property type="entry name" value="FATTY ACID C-METHYL TRANSFERASE"/>
    <property type="match status" value="1"/>
</dbReference>
<dbReference type="CDD" id="cd02440">
    <property type="entry name" value="AdoMet_MTases"/>
    <property type="match status" value="1"/>
</dbReference>
<evidence type="ECO:0000313" key="2">
    <source>
        <dbReference type="Proteomes" id="UP001272052"/>
    </source>
</evidence>
<dbReference type="InterPro" id="IPR050723">
    <property type="entry name" value="CFA/CMAS"/>
</dbReference>